<accession>A0ABP9VHC8</accession>
<evidence type="ECO:0000313" key="3">
    <source>
        <dbReference type="EMBL" id="GAA5504617.1"/>
    </source>
</evidence>
<protein>
    <submittedName>
        <fullName evidence="3">Uncharacterized protein</fullName>
    </submittedName>
</protein>
<keyword evidence="2" id="KW-0732">Signal</keyword>
<feature type="signal peptide" evidence="2">
    <location>
        <begin position="1"/>
        <end position="26"/>
    </location>
</feature>
<organism evidence="3 4">
    <name type="scientific">Novipirellula caenicola</name>
    <dbReference type="NCBI Taxonomy" id="1536901"/>
    <lineage>
        <taxon>Bacteria</taxon>
        <taxon>Pseudomonadati</taxon>
        <taxon>Planctomycetota</taxon>
        <taxon>Planctomycetia</taxon>
        <taxon>Pirellulales</taxon>
        <taxon>Pirellulaceae</taxon>
        <taxon>Novipirellula</taxon>
    </lineage>
</organism>
<gene>
    <name evidence="3" type="ORF">Rcae01_00056</name>
</gene>
<name>A0ABP9VHC8_9BACT</name>
<feature type="compositionally biased region" description="Basic and acidic residues" evidence="1">
    <location>
        <begin position="264"/>
        <end position="297"/>
    </location>
</feature>
<dbReference type="PROSITE" id="PS51257">
    <property type="entry name" value="PROKAR_LIPOPROTEIN"/>
    <property type="match status" value="1"/>
</dbReference>
<feature type="chain" id="PRO_5045196432" evidence="2">
    <location>
        <begin position="27"/>
        <end position="297"/>
    </location>
</feature>
<evidence type="ECO:0000256" key="1">
    <source>
        <dbReference type="SAM" id="MobiDB-lite"/>
    </source>
</evidence>
<dbReference type="Proteomes" id="UP001416858">
    <property type="component" value="Unassembled WGS sequence"/>
</dbReference>
<keyword evidence="4" id="KW-1185">Reference proteome</keyword>
<reference evidence="3 4" key="1">
    <citation type="submission" date="2024-02" db="EMBL/GenBank/DDBJ databases">
        <title>Rhodopirellula caenicola NBRC 110016.</title>
        <authorList>
            <person name="Ichikawa N."/>
            <person name="Katano-Makiyama Y."/>
            <person name="Hidaka K."/>
        </authorList>
    </citation>
    <scope>NUCLEOTIDE SEQUENCE [LARGE SCALE GENOMIC DNA]</scope>
    <source>
        <strain evidence="3 4">NBRC 110016</strain>
    </source>
</reference>
<evidence type="ECO:0000313" key="4">
    <source>
        <dbReference type="Proteomes" id="UP001416858"/>
    </source>
</evidence>
<evidence type="ECO:0000256" key="2">
    <source>
        <dbReference type="SAM" id="SignalP"/>
    </source>
</evidence>
<comment type="caution">
    <text evidence="3">The sequence shown here is derived from an EMBL/GenBank/DDBJ whole genome shotgun (WGS) entry which is preliminary data.</text>
</comment>
<proteinExistence type="predicted"/>
<dbReference type="EMBL" id="BAABRO010000001">
    <property type="protein sequence ID" value="GAA5504617.1"/>
    <property type="molecule type" value="Genomic_DNA"/>
</dbReference>
<sequence length="297" mass="33275">MMRNYFFILHLCVVIFSGCSGSTVVATIDAEVADTQVFHRGQLLGTTPLLVTEEMCRQHGFAIPEDYIETDGWGEWIEFDSADGSGTKKLTFLVSESVREQYLTLETPWGIRTKRSGSRGNYNGTSINLTTGFMPLVDKDGIRLELHDLGKYAAGDKVELRLTLIGTGDKPVAGFRPELMALWGDQDAVWCARSCSKMELDERFSTIEPGERHEITMLIDAPDKPAAYSLFVVYHLFSDEDGDSLKINAVYSESQLLSVAENNELDRETGRQGDTETRRHGDTETRRHGDTETRSEE</sequence>
<feature type="region of interest" description="Disordered" evidence="1">
    <location>
        <begin position="261"/>
        <end position="297"/>
    </location>
</feature>